<feature type="signal peptide" evidence="2">
    <location>
        <begin position="1"/>
        <end position="25"/>
    </location>
</feature>
<dbReference type="EMBL" id="JABEBT010000143">
    <property type="protein sequence ID" value="KAF7629266.1"/>
    <property type="molecule type" value="Genomic_DNA"/>
</dbReference>
<keyword evidence="1" id="KW-1133">Transmembrane helix</keyword>
<dbReference type="Proteomes" id="UP000605970">
    <property type="component" value="Unassembled WGS sequence"/>
</dbReference>
<sequence length="243" mass="25675">EENMNKVIFVTILPLLIYFFNTARSDVLCPKMPSGVELYCANACCVSNEGISHGYYCCQLDSPNVLKSIEPVIRAESLVATYTPGTFQLVFSDYFLDILFLSFPRIDYTLLVLGLIISIVLSVLLSFFAAYFVTAAGFSVVFSTHPPQFRSDEMYGGSSISGASRGGASRVRFNEDGTPRGWNWRWIPWGFGGFPAGGYPGGFGGGPGLGGFGGGFGGFGGGFGGCGGFVGCGGGCGYGCGKK</sequence>
<keyword evidence="1" id="KW-0812">Transmembrane</keyword>
<keyword evidence="1" id="KW-0472">Membrane</keyword>
<reference evidence="3" key="1">
    <citation type="journal article" date="2020" name="Ecol. Evol.">
        <title>Genome structure and content of the rice root-knot nematode (Meloidogyne graminicola).</title>
        <authorList>
            <person name="Phan N.T."/>
            <person name="Danchin E.G.J."/>
            <person name="Klopp C."/>
            <person name="Perfus-Barbeoch L."/>
            <person name="Kozlowski D.K."/>
            <person name="Koutsovoulos G.D."/>
            <person name="Lopez-Roques C."/>
            <person name="Bouchez O."/>
            <person name="Zahm M."/>
            <person name="Besnard G."/>
            <person name="Bellafiore S."/>
        </authorList>
    </citation>
    <scope>NUCLEOTIDE SEQUENCE</scope>
    <source>
        <strain evidence="3">VN-18</strain>
    </source>
</reference>
<feature type="chain" id="PRO_5035830913" evidence="2">
    <location>
        <begin position="26"/>
        <end position="243"/>
    </location>
</feature>
<dbReference type="AlphaFoldDB" id="A0A8S9ZDK7"/>
<keyword evidence="4" id="KW-1185">Reference proteome</keyword>
<feature type="non-terminal residue" evidence="3">
    <location>
        <position position="243"/>
    </location>
</feature>
<accession>A0A8S9ZDK7</accession>
<dbReference type="OrthoDB" id="5771910at2759"/>
<organism evidence="3 4">
    <name type="scientific">Meloidogyne graminicola</name>
    <dbReference type="NCBI Taxonomy" id="189291"/>
    <lineage>
        <taxon>Eukaryota</taxon>
        <taxon>Metazoa</taxon>
        <taxon>Ecdysozoa</taxon>
        <taxon>Nematoda</taxon>
        <taxon>Chromadorea</taxon>
        <taxon>Rhabditida</taxon>
        <taxon>Tylenchina</taxon>
        <taxon>Tylenchomorpha</taxon>
        <taxon>Tylenchoidea</taxon>
        <taxon>Meloidogynidae</taxon>
        <taxon>Meloidogyninae</taxon>
        <taxon>Meloidogyne</taxon>
    </lineage>
</organism>
<keyword evidence="2" id="KW-0732">Signal</keyword>
<evidence type="ECO:0000256" key="2">
    <source>
        <dbReference type="SAM" id="SignalP"/>
    </source>
</evidence>
<evidence type="ECO:0000256" key="1">
    <source>
        <dbReference type="SAM" id="Phobius"/>
    </source>
</evidence>
<protein>
    <submittedName>
        <fullName evidence="3">Uncharacterized protein</fullName>
    </submittedName>
</protein>
<feature type="transmembrane region" description="Helical" evidence="1">
    <location>
        <begin position="108"/>
        <end position="141"/>
    </location>
</feature>
<gene>
    <name evidence="3" type="ORF">Mgra_00009217</name>
</gene>
<evidence type="ECO:0000313" key="3">
    <source>
        <dbReference type="EMBL" id="KAF7629266.1"/>
    </source>
</evidence>
<proteinExistence type="predicted"/>
<name>A0A8S9ZDK7_9BILA</name>
<comment type="caution">
    <text evidence="3">The sequence shown here is derived from an EMBL/GenBank/DDBJ whole genome shotgun (WGS) entry which is preliminary data.</text>
</comment>
<evidence type="ECO:0000313" key="4">
    <source>
        <dbReference type="Proteomes" id="UP000605970"/>
    </source>
</evidence>